<evidence type="ECO:0000256" key="1">
    <source>
        <dbReference type="SAM" id="MobiDB-lite"/>
    </source>
</evidence>
<protein>
    <submittedName>
        <fullName evidence="2">Uncharacterized protein</fullName>
    </submittedName>
</protein>
<dbReference type="InParanoid" id="G3ICL3"/>
<evidence type="ECO:0000313" key="2">
    <source>
        <dbReference type="EMBL" id="EGW12420.1"/>
    </source>
</evidence>
<organism evidence="2 3">
    <name type="scientific">Cricetulus griseus</name>
    <name type="common">Chinese hamster</name>
    <name type="synonym">Cricetulus barabensis griseus</name>
    <dbReference type="NCBI Taxonomy" id="10029"/>
    <lineage>
        <taxon>Eukaryota</taxon>
        <taxon>Metazoa</taxon>
        <taxon>Chordata</taxon>
        <taxon>Craniata</taxon>
        <taxon>Vertebrata</taxon>
        <taxon>Euteleostomi</taxon>
        <taxon>Mammalia</taxon>
        <taxon>Eutheria</taxon>
        <taxon>Euarchontoglires</taxon>
        <taxon>Glires</taxon>
        <taxon>Rodentia</taxon>
        <taxon>Myomorpha</taxon>
        <taxon>Muroidea</taxon>
        <taxon>Cricetidae</taxon>
        <taxon>Cricetinae</taxon>
        <taxon>Cricetulus</taxon>
    </lineage>
</organism>
<proteinExistence type="predicted"/>
<evidence type="ECO:0000313" key="3">
    <source>
        <dbReference type="Proteomes" id="UP000001075"/>
    </source>
</evidence>
<reference evidence="3" key="1">
    <citation type="journal article" date="2011" name="Nat. Biotechnol.">
        <title>The genomic sequence of the Chinese hamster ovary (CHO)-K1 cell line.</title>
        <authorList>
            <person name="Xu X."/>
            <person name="Nagarajan H."/>
            <person name="Lewis N.E."/>
            <person name="Pan S."/>
            <person name="Cai Z."/>
            <person name="Liu X."/>
            <person name="Chen W."/>
            <person name="Xie M."/>
            <person name="Wang W."/>
            <person name="Hammond S."/>
            <person name="Andersen M.R."/>
            <person name="Neff N."/>
            <person name="Passarelli B."/>
            <person name="Koh W."/>
            <person name="Fan H.C."/>
            <person name="Wang J."/>
            <person name="Gui Y."/>
            <person name="Lee K.H."/>
            <person name="Betenbaugh M.J."/>
            <person name="Quake S.R."/>
            <person name="Famili I."/>
            <person name="Palsson B.O."/>
            <person name="Wang J."/>
        </authorList>
    </citation>
    <scope>NUCLEOTIDE SEQUENCE [LARGE SCALE GENOMIC DNA]</scope>
    <source>
        <strain evidence="3">CHO K1 cell line</strain>
    </source>
</reference>
<accession>G3ICL3</accession>
<feature type="region of interest" description="Disordered" evidence="1">
    <location>
        <begin position="1"/>
        <end position="74"/>
    </location>
</feature>
<dbReference type="Proteomes" id="UP000001075">
    <property type="component" value="Unassembled WGS sequence"/>
</dbReference>
<name>G3ICL3_CRIGR</name>
<sequence>MERDRGTRDSAASQVPAGVSRLHSPGGLQLRIPRPAPDLPSRPALATSAAPNPARSRRFRPQHLYLVGRPRPRP</sequence>
<dbReference type="EMBL" id="JH001938">
    <property type="protein sequence ID" value="EGW12420.1"/>
    <property type="molecule type" value="Genomic_DNA"/>
</dbReference>
<gene>
    <name evidence="2" type="ORF">I79_021411</name>
</gene>
<dbReference type="AlphaFoldDB" id="G3ICL3"/>